<dbReference type="GO" id="GO:0016042">
    <property type="term" value="P:lipid catabolic process"/>
    <property type="evidence" value="ECO:0007669"/>
    <property type="project" value="UniProtKB-UniRule"/>
</dbReference>
<dbReference type="Proteomes" id="UP000673383">
    <property type="component" value="Unassembled WGS sequence"/>
</dbReference>
<dbReference type="PANTHER" id="PTHR24138:SF10">
    <property type="entry name" value="PHOSPHOLIPASE A2"/>
    <property type="match status" value="1"/>
</dbReference>
<keyword evidence="1 2" id="KW-0443">Lipid metabolism</keyword>
<dbReference type="Pfam" id="PF01734">
    <property type="entry name" value="Patatin"/>
    <property type="match status" value="1"/>
</dbReference>
<dbReference type="PANTHER" id="PTHR24138">
    <property type="entry name" value="INTRACELLLAR PHOSPHOLIPASE A FAMILY"/>
    <property type="match status" value="1"/>
</dbReference>
<comment type="caution">
    <text evidence="5">The sequence shown here is derived from an EMBL/GenBank/DDBJ whole genome shotgun (WGS) entry which is preliminary data.</text>
</comment>
<keyword evidence="2" id="KW-0442">Lipid degradation</keyword>
<dbReference type="InterPro" id="IPR016035">
    <property type="entry name" value="Acyl_Trfase/lysoPLipase"/>
</dbReference>
<dbReference type="PROSITE" id="PS51257">
    <property type="entry name" value="PROKAR_LIPOPROTEIN"/>
    <property type="match status" value="1"/>
</dbReference>
<accession>A0A8I1YGW8</accession>
<evidence type="ECO:0000256" key="1">
    <source>
        <dbReference type="ARBA" id="ARBA00023098"/>
    </source>
</evidence>
<dbReference type="AlphaFoldDB" id="A0A8I1YGW8"/>
<dbReference type="PROSITE" id="PS51635">
    <property type="entry name" value="PNPLA"/>
    <property type="match status" value="1"/>
</dbReference>
<dbReference type="NCBIfam" id="NF041079">
    <property type="entry name" value="CBASS_lipase"/>
    <property type="match status" value="1"/>
</dbReference>
<keyword evidence="2 5" id="KW-0378">Hydrolase</keyword>
<feature type="short sequence motif" description="DGA/G" evidence="2">
    <location>
        <begin position="187"/>
        <end position="189"/>
    </location>
</feature>
<gene>
    <name evidence="5" type="ORF">JOH49_009796</name>
</gene>
<dbReference type="EMBL" id="JAFICZ010000002">
    <property type="protein sequence ID" value="MBP1299968.1"/>
    <property type="molecule type" value="Genomic_DNA"/>
</dbReference>
<evidence type="ECO:0000313" key="5">
    <source>
        <dbReference type="EMBL" id="MBP1299968.1"/>
    </source>
</evidence>
<name>A0A8I1YGW8_BRAEL</name>
<evidence type="ECO:0000259" key="4">
    <source>
        <dbReference type="PROSITE" id="PS51635"/>
    </source>
</evidence>
<dbReference type="RefSeq" id="WP_209946399.1">
    <property type="nucleotide sequence ID" value="NZ_JAFICZ010000002.1"/>
</dbReference>
<organism evidence="5 6">
    <name type="scientific">Bradyrhizobium elkanii</name>
    <dbReference type="NCBI Taxonomy" id="29448"/>
    <lineage>
        <taxon>Bacteria</taxon>
        <taxon>Pseudomonadati</taxon>
        <taxon>Pseudomonadota</taxon>
        <taxon>Alphaproteobacteria</taxon>
        <taxon>Hyphomicrobiales</taxon>
        <taxon>Nitrobacteraceae</taxon>
        <taxon>Bradyrhizobium</taxon>
    </lineage>
</organism>
<sequence>MATESTKKKKFQILALSGGGYLGLYSCDILARLEERAGRPIGSCFDLVAGTSVGGILAAGVALEVPAARMRALFIERGQNIFSARPRPRLGWLDAGRSLLGAKYDGKALRSVVDEIIGDETTMAACKHRLIVPAVNMTKGSVQMFKTGHHPDFTLDPTRRLVDVVMATSAAPTYFPLAEIGNVHYADGGLVANAPDQCALHEATHFLNQDVGQISILSIGTTSTGFSLKRSLGRNLGSAKWMTRGRLLRTIVSSQQQLVDYMLRHQLGERYLRIDVAQSEEQQADLALDVADSNAQGTLLGLAEGSFQKVAADPRLPQFLQHTPDPPEFPGVASATR</sequence>
<dbReference type="InterPro" id="IPR047156">
    <property type="entry name" value="Teg/CotR/CapV-like"/>
</dbReference>
<dbReference type="GO" id="GO:0016787">
    <property type="term" value="F:hydrolase activity"/>
    <property type="evidence" value="ECO:0007669"/>
    <property type="project" value="UniProtKB-UniRule"/>
</dbReference>
<dbReference type="CDD" id="cd07199">
    <property type="entry name" value="Pat17_PNPLA8_PNPLA9_like"/>
    <property type="match status" value="1"/>
</dbReference>
<feature type="active site" description="Proton acceptor" evidence="2">
    <location>
        <position position="187"/>
    </location>
</feature>
<feature type="short sequence motif" description="GXGXXG" evidence="2">
    <location>
        <begin position="18"/>
        <end position="23"/>
    </location>
</feature>
<feature type="domain" description="PNPLA" evidence="4">
    <location>
        <begin position="14"/>
        <end position="200"/>
    </location>
</feature>
<feature type="short sequence motif" description="GXSXG" evidence="2">
    <location>
        <begin position="50"/>
        <end position="54"/>
    </location>
</feature>
<dbReference type="InterPro" id="IPR002641">
    <property type="entry name" value="PNPLA_dom"/>
</dbReference>
<protein>
    <submittedName>
        <fullName evidence="5">Patatin-like phospholipase/acyl hydrolase</fullName>
    </submittedName>
</protein>
<reference evidence="5" key="1">
    <citation type="submission" date="2021-02" db="EMBL/GenBank/DDBJ databases">
        <title>Genomic Encyclopedia of Type Strains, Phase IV (KMG-V): Genome sequencing to study the core and pangenomes of soil and plant-associated prokaryotes.</title>
        <authorList>
            <person name="Whitman W."/>
        </authorList>
    </citation>
    <scope>NUCLEOTIDE SEQUENCE</scope>
    <source>
        <strain evidence="5">USDA 406</strain>
    </source>
</reference>
<dbReference type="Gene3D" id="3.40.1090.10">
    <property type="entry name" value="Cytosolic phospholipase A2 catalytic domain"/>
    <property type="match status" value="1"/>
</dbReference>
<feature type="active site" description="Nucleophile" evidence="2">
    <location>
        <position position="52"/>
    </location>
</feature>
<dbReference type="SUPFAM" id="SSF52151">
    <property type="entry name" value="FabD/lysophospholipase-like"/>
    <property type="match status" value="1"/>
</dbReference>
<proteinExistence type="predicted"/>
<feature type="region of interest" description="Disordered" evidence="3">
    <location>
        <begin position="318"/>
        <end position="337"/>
    </location>
</feature>
<evidence type="ECO:0000256" key="3">
    <source>
        <dbReference type="SAM" id="MobiDB-lite"/>
    </source>
</evidence>
<evidence type="ECO:0000256" key="2">
    <source>
        <dbReference type="PROSITE-ProRule" id="PRU01161"/>
    </source>
</evidence>
<evidence type="ECO:0000313" key="6">
    <source>
        <dbReference type="Proteomes" id="UP000673383"/>
    </source>
</evidence>